<evidence type="ECO:0000313" key="7">
    <source>
        <dbReference type="Proteomes" id="UP001597241"/>
    </source>
</evidence>
<evidence type="ECO:0000256" key="1">
    <source>
        <dbReference type="ARBA" id="ARBA00004196"/>
    </source>
</evidence>
<accession>A0ABW3WPB0</accession>
<keyword evidence="4" id="KW-0676">Redox-active center</keyword>
<evidence type="ECO:0000256" key="3">
    <source>
        <dbReference type="ARBA" id="ARBA00023157"/>
    </source>
</evidence>
<keyword evidence="7" id="KW-1185">Reference proteome</keyword>
<comment type="subcellular location">
    <subcellularLocation>
        <location evidence="1">Cell envelope</location>
    </subcellularLocation>
</comment>
<evidence type="ECO:0000313" key="6">
    <source>
        <dbReference type="EMBL" id="MFD1293732.1"/>
    </source>
</evidence>
<keyword evidence="2" id="KW-0201">Cytochrome c-type biogenesis</keyword>
<dbReference type="CDD" id="cd02966">
    <property type="entry name" value="TlpA_like_family"/>
    <property type="match status" value="1"/>
</dbReference>
<evidence type="ECO:0000259" key="5">
    <source>
        <dbReference type="PROSITE" id="PS51352"/>
    </source>
</evidence>
<dbReference type="Proteomes" id="UP001597241">
    <property type="component" value="Unassembled WGS sequence"/>
</dbReference>
<feature type="domain" description="Thioredoxin" evidence="5">
    <location>
        <begin position="193"/>
        <end position="341"/>
    </location>
</feature>
<keyword evidence="3" id="KW-1015">Disulfide bond</keyword>
<proteinExistence type="predicted"/>
<dbReference type="InterPro" id="IPR013740">
    <property type="entry name" value="Redoxin"/>
</dbReference>
<dbReference type="PROSITE" id="PS51352">
    <property type="entry name" value="THIOREDOXIN_2"/>
    <property type="match status" value="1"/>
</dbReference>
<dbReference type="PROSITE" id="PS51257">
    <property type="entry name" value="PROKAR_LIPOPROTEIN"/>
    <property type="match status" value="1"/>
</dbReference>
<dbReference type="InterPro" id="IPR050553">
    <property type="entry name" value="Thioredoxin_ResA/DsbE_sf"/>
</dbReference>
<dbReference type="InterPro" id="IPR036249">
    <property type="entry name" value="Thioredoxin-like_sf"/>
</dbReference>
<organism evidence="6 7">
    <name type="scientific">Lutibacter holmesii</name>
    <dbReference type="NCBI Taxonomy" id="1137985"/>
    <lineage>
        <taxon>Bacteria</taxon>
        <taxon>Pseudomonadati</taxon>
        <taxon>Bacteroidota</taxon>
        <taxon>Flavobacteriia</taxon>
        <taxon>Flavobacteriales</taxon>
        <taxon>Flavobacteriaceae</taxon>
        <taxon>Lutibacter</taxon>
    </lineage>
</organism>
<dbReference type="PANTHER" id="PTHR42852:SF6">
    <property type="entry name" value="THIOL:DISULFIDE INTERCHANGE PROTEIN DSBE"/>
    <property type="match status" value="1"/>
</dbReference>
<dbReference type="Pfam" id="PF08534">
    <property type="entry name" value="Redoxin"/>
    <property type="match status" value="1"/>
</dbReference>
<gene>
    <name evidence="6" type="ORF">ACFQ5N_07795</name>
</gene>
<dbReference type="SUPFAM" id="SSF52833">
    <property type="entry name" value="Thioredoxin-like"/>
    <property type="match status" value="1"/>
</dbReference>
<dbReference type="PANTHER" id="PTHR42852">
    <property type="entry name" value="THIOL:DISULFIDE INTERCHANGE PROTEIN DSBE"/>
    <property type="match status" value="1"/>
</dbReference>
<evidence type="ECO:0000256" key="2">
    <source>
        <dbReference type="ARBA" id="ARBA00022748"/>
    </source>
</evidence>
<reference evidence="7" key="1">
    <citation type="journal article" date="2019" name="Int. J. Syst. Evol. Microbiol.">
        <title>The Global Catalogue of Microorganisms (GCM) 10K type strain sequencing project: providing services to taxonomists for standard genome sequencing and annotation.</title>
        <authorList>
            <consortium name="The Broad Institute Genomics Platform"/>
            <consortium name="The Broad Institute Genome Sequencing Center for Infectious Disease"/>
            <person name="Wu L."/>
            <person name="Ma J."/>
        </authorList>
    </citation>
    <scope>NUCLEOTIDE SEQUENCE [LARGE SCALE GENOMIC DNA]</scope>
    <source>
        <strain evidence="7">CCUG 62221</strain>
    </source>
</reference>
<name>A0ABW3WPB0_9FLAO</name>
<protein>
    <submittedName>
        <fullName evidence="6">TlpA family protein disulfide reductase</fullName>
    </submittedName>
</protein>
<sequence>MRNSIWVFVAVILFSSCTSEVKDYSAIKGKVNVEDITSILIQGKGYTKEIAVNEDGTFSDTLKAPEGMYGLIAGVDRATLYLKNGYDLNLELVAGEAENTVLFTGEGAETNNYLKEKAAFFMSDYANPKSYFKLEKAAYELRLSEAKAKFNESAVDISKVDSSVIEIVGQSDKQLFAYVESNYEQNHASLAMLGAGKPSPVFSNYENFAGGTTSLSDLKGKFVYIDIWATWCGPCKREIPSLKLLEEEYHGKNIEFVSISVDNIDGKRGSHESWLKMVKDEELGGTQLFADNDFNSEFIRAYNINSIPRFILIDPKGNIVDADVLRPSNPKLKDYFTELGI</sequence>
<evidence type="ECO:0000256" key="4">
    <source>
        <dbReference type="ARBA" id="ARBA00023284"/>
    </source>
</evidence>
<comment type="caution">
    <text evidence="6">The sequence shown here is derived from an EMBL/GenBank/DDBJ whole genome shotgun (WGS) entry which is preliminary data.</text>
</comment>
<dbReference type="Gene3D" id="3.40.30.10">
    <property type="entry name" value="Glutaredoxin"/>
    <property type="match status" value="1"/>
</dbReference>
<dbReference type="EMBL" id="JBHTMV010000003">
    <property type="protein sequence ID" value="MFD1293732.1"/>
    <property type="molecule type" value="Genomic_DNA"/>
</dbReference>
<dbReference type="InterPro" id="IPR013766">
    <property type="entry name" value="Thioredoxin_domain"/>
</dbReference>
<dbReference type="RefSeq" id="WP_386808923.1">
    <property type="nucleotide sequence ID" value="NZ_JBHTMV010000003.1"/>
</dbReference>